<keyword evidence="7" id="KW-0479">Metal-binding</keyword>
<comment type="catalytic activity">
    <reaction evidence="1">
        <text>Release of an N-terminal amino acid, Xaa-|-Yaa- from a peptide, amide or arylamide. Xaa is preferably Ala, but may be most amino acids including Pro (slow action). When a terminal hydrophobic residue is followed by a prolyl residue, the two may be released as an intact Xaa-Pro dipeptide.</text>
        <dbReference type="EC" id="3.4.11.2"/>
    </reaction>
</comment>
<dbReference type="PANTHER" id="PTHR11533">
    <property type="entry name" value="PROTEASE M1 ZINC METALLOPROTEASE"/>
    <property type="match status" value="1"/>
</dbReference>
<evidence type="ECO:0000256" key="8">
    <source>
        <dbReference type="ARBA" id="ARBA00022801"/>
    </source>
</evidence>
<dbReference type="InterPro" id="IPR050344">
    <property type="entry name" value="Peptidase_M1_aminopeptidases"/>
</dbReference>
<keyword evidence="14" id="KW-0732">Signal</keyword>
<keyword evidence="6" id="KW-0645">Protease</keyword>
<comment type="similarity">
    <text evidence="3">Belongs to the peptidase M1 family.</text>
</comment>
<dbReference type="SUPFAM" id="SSF55486">
    <property type="entry name" value="Metalloproteases ('zincins'), catalytic domain"/>
    <property type="match status" value="1"/>
</dbReference>
<evidence type="ECO:0000256" key="9">
    <source>
        <dbReference type="ARBA" id="ARBA00022833"/>
    </source>
</evidence>
<dbReference type="InterPro" id="IPR001930">
    <property type="entry name" value="Peptidase_M1"/>
</dbReference>
<keyword evidence="18" id="KW-1185">Reference proteome</keyword>
<evidence type="ECO:0000259" key="16">
    <source>
        <dbReference type="Pfam" id="PF17900"/>
    </source>
</evidence>
<dbReference type="EC" id="3.4.11.2" evidence="4"/>
<keyword evidence="10" id="KW-0482">Metalloprotease</keyword>
<dbReference type="CDD" id="cd09603">
    <property type="entry name" value="M1_APN_like"/>
    <property type="match status" value="1"/>
</dbReference>
<evidence type="ECO:0000256" key="4">
    <source>
        <dbReference type="ARBA" id="ARBA00012564"/>
    </source>
</evidence>
<protein>
    <recommendedName>
        <fullName evidence="5">Aminopeptidase N</fullName>
        <ecNumber evidence="4">3.4.11.2</ecNumber>
    </recommendedName>
    <alternativeName>
        <fullName evidence="11">Alanine aminopeptidase</fullName>
    </alternativeName>
    <alternativeName>
        <fullName evidence="12">Lysyl aminopeptidase</fullName>
    </alternativeName>
</protein>
<evidence type="ECO:0000256" key="10">
    <source>
        <dbReference type="ARBA" id="ARBA00023049"/>
    </source>
</evidence>
<feature type="domain" description="Aminopeptidase N-like N-terminal" evidence="16">
    <location>
        <begin position="90"/>
        <end position="265"/>
    </location>
</feature>
<evidence type="ECO:0000256" key="5">
    <source>
        <dbReference type="ARBA" id="ARBA00015611"/>
    </source>
</evidence>
<evidence type="ECO:0000256" key="2">
    <source>
        <dbReference type="ARBA" id="ARBA00001947"/>
    </source>
</evidence>
<comment type="cofactor">
    <cofactor evidence="2">
        <name>Zn(2+)</name>
        <dbReference type="ChEBI" id="CHEBI:29105"/>
    </cofactor>
</comment>
<evidence type="ECO:0000256" key="11">
    <source>
        <dbReference type="ARBA" id="ARBA00029811"/>
    </source>
</evidence>
<dbReference type="InterPro" id="IPR014782">
    <property type="entry name" value="Peptidase_M1_dom"/>
</dbReference>
<dbReference type="Gene3D" id="2.60.40.1730">
    <property type="entry name" value="tricorn interacting facor f3 domain"/>
    <property type="match status" value="1"/>
</dbReference>
<dbReference type="Gene3D" id="1.10.390.10">
    <property type="entry name" value="Neutral Protease Domain 2"/>
    <property type="match status" value="1"/>
</dbReference>
<dbReference type="SUPFAM" id="SSF63737">
    <property type="entry name" value="Leukotriene A4 hydrolase N-terminal domain"/>
    <property type="match status" value="1"/>
</dbReference>
<dbReference type="EMBL" id="JACXYY010000008">
    <property type="protein sequence ID" value="MBD3916616.1"/>
    <property type="molecule type" value="Genomic_DNA"/>
</dbReference>
<evidence type="ECO:0000256" key="14">
    <source>
        <dbReference type="SAM" id="SignalP"/>
    </source>
</evidence>
<dbReference type="Pfam" id="PF17900">
    <property type="entry name" value="Peptidase_M1_N"/>
    <property type="match status" value="1"/>
</dbReference>
<dbReference type="InterPro" id="IPR045357">
    <property type="entry name" value="Aminopeptidase_N-like_N"/>
</dbReference>
<reference evidence="17 18" key="1">
    <citation type="submission" date="2020-09" db="EMBL/GenBank/DDBJ databases">
        <title>novel species in genus Nocardioides.</title>
        <authorList>
            <person name="Zhang G."/>
        </authorList>
    </citation>
    <scope>NUCLEOTIDE SEQUENCE [LARGE SCALE GENOMIC DNA]</scope>
    <source>
        <strain evidence="17 18">19197</strain>
    </source>
</reference>
<evidence type="ECO:0000259" key="15">
    <source>
        <dbReference type="Pfam" id="PF01433"/>
    </source>
</evidence>
<dbReference type="InterPro" id="IPR027268">
    <property type="entry name" value="Peptidase_M4/M1_CTD_sf"/>
</dbReference>
<dbReference type="InterPro" id="IPR042097">
    <property type="entry name" value="Aminopeptidase_N-like_N_sf"/>
</dbReference>
<evidence type="ECO:0000313" key="18">
    <source>
        <dbReference type="Proteomes" id="UP000649289"/>
    </source>
</evidence>
<feature type="chain" id="PRO_5045518568" description="Aminopeptidase N" evidence="14">
    <location>
        <begin position="24"/>
        <end position="508"/>
    </location>
</feature>
<evidence type="ECO:0000256" key="7">
    <source>
        <dbReference type="ARBA" id="ARBA00022723"/>
    </source>
</evidence>
<dbReference type="Proteomes" id="UP000649289">
    <property type="component" value="Unassembled WGS sequence"/>
</dbReference>
<evidence type="ECO:0000256" key="6">
    <source>
        <dbReference type="ARBA" id="ARBA00022670"/>
    </source>
</evidence>
<evidence type="ECO:0000256" key="12">
    <source>
        <dbReference type="ARBA" id="ARBA00031533"/>
    </source>
</evidence>
<accession>A0ABR8MKR7</accession>
<sequence length="508" mass="55521">MLSPALASSLALALALLAGCSSGAEQSDDGPSPSSAPSAPATSSDPGSGEASTGRPEVTDPVEPDLDLALSEPVEDSVYPDVGDPRVDALHYDLDLGWDPETERLTGQAAITFRATRDARAFQLDLGAPLRVGEVTLDGEPVQVRHRGKDLVVRARVEADQRYELVVPYAGTPEPAAAPTTRSDFSSTGFTITDTGEVWTMQEPFGAYTWYPVNDQPSDKALYDITVHAPGPWTGIANGRLTSLEETDEGTTTAWQLAEPASSYLITLAIGDYAHSSNTTASGMTVDYWTPRAMVTSAELDRLHTAAASVDWIETRLGDYPFDSLGLVVTESQSAMETQTMVTLGNNDYVLSPQVIAHEIVHQWYGDQVSPADWRDVWLNEGMTMLMQWIYEDEHDLRPLRDTLRDARAGDQALRDDYGPPGAYDPRQFGSSNIYYPPALMWNELRVALGDEEFFAIARSWLADHDNTSVSREQLVDHWESETGLELSAFFDRWITGTTTPPRGVPDA</sequence>
<dbReference type="RefSeq" id="WP_191200946.1">
    <property type="nucleotide sequence ID" value="NZ_BAAAPA010000001.1"/>
</dbReference>
<gene>
    <name evidence="17" type="ORF">IEZ25_18515</name>
</gene>
<feature type="region of interest" description="Disordered" evidence="13">
    <location>
        <begin position="21"/>
        <end position="63"/>
    </location>
</feature>
<evidence type="ECO:0000256" key="13">
    <source>
        <dbReference type="SAM" id="MobiDB-lite"/>
    </source>
</evidence>
<feature type="compositionally biased region" description="Low complexity" evidence="13">
    <location>
        <begin position="21"/>
        <end position="49"/>
    </location>
</feature>
<keyword evidence="8" id="KW-0378">Hydrolase</keyword>
<comment type="caution">
    <text evidence="17">The sequence shown here is derived from an EMBL/GenBank/DDBJ whole genome shotgun (WGS) entry which is preliminary data.</text>
</comment>
<name>A0ABR8MKR7_9ACTN</name>
<dbReference type="PRINTS" id="PR00756">
    <property type="entry name" value="ALADIPTASE"/>
</dbReference>
<keyword evidence="9" id="KW-0862">Zinc</keyword>
<evidence type="ECO:0000256" key="1">
    <source>
        <dbReference type="ARBA" id="ARBA00000098"/>
    </source>
</evidence>
<evidence type="ECO:0000256" key="3">
    <source>
        <dbReference type="ARBA" id="ARBA00010136"/>
    </source>
</evidence>
<evidence type="ECO:0000313" key="17">
    <source>
        <dbReference type="EMBL" id="MBD3916616.1"/>
    </source>
</evidence>
<feature type="signal peptide" evidence="14">
    <location>
        <begin position="1"/>
        <end position="23"/>
    </location>
</feature>
<organism evidence="17 18">
    <name type="scientific">Nocardioides hwasunensis</name>
    <dbReference type="NCBI Taxonomy" id="397258"/>
    <lineage>
        <taxon>Bacteria</taxon>
        <taxon>Bacillati</taxon>
        <taxon>Actinomycetota</taxon>
        <taxon>Actinomycetes</taxon>
        <taxon>Propionibacteriales</taxon>
        <taxon>Nocardioidaceae</taxon>
        <taxon>Nocardioides</taxon>
    </lineage>
</organism>
<dbReference type="Pfam" id="PF01433">
    <property type="entry name" value="Peptidase_M1"/>
    <property type="match status" value="1"/>
</dbReference>
<proteinExistence type="inferred from homology"/>
<feature type="domain" description="Peptidase M1 membrane alanine aminopeptidase" evidence="15">
    <location>
        <begin position="319"/>
        <end position="494"/>
    </location>
</feature>